<organism evidence="1 2">
    <name type="scientific">Candidatus Nitrosocosmicus franklandianus</name>
    <dbReference type="NCBI Taxonomy" id="1798806"/>
    <lineage>
        <taxon>Archaea</taxon>
        <taxon>Nitrososphaerota</taxon>
        <taxon>Nitrososphaeria</taxon>
        <taxon>Nitrososphaerales</taxon>
        <taxon>Nitrososphaeraceae</taxon>
        <taxon>Candidatus Nitrosocosmicus</taxon>
    </lineage>
</organism>
<proteinExistence type="predicted"/>
<reference evidence="1 2" key="1">
    <citation type="submission" date="2019-02" db="EMBL/GenBank/DDBJ databases">
        <authorList>
            <person name="Lehtovirta-Morley E L."/>
        </authorList>
    </citation>
    <scope>NUCLEOTIDE SEQUENCE [LARGE SCALE GENOMIC DNA]</scope>
    <source>
        <strain evidence="1">NFRAN1</strain>
    </source>
</reference>
<evidence type="ECO:0000313" key="1">
    <source>
        <dbReference type="EMBL" id="VFJ12765.1"/>
    </source>
</evidence>
<dbReference type="AlphaFoldDB" id="A0A484I520"/>
<dbReference type="Proteomes" id="UP000294299">
    <property type="component" value="Chromosome NFRAN"/>
</dbReference>
<name>A0A484I520_9ARCH</name>
<evidence type="ECO:0000313" key="2">
    <source>
        <dbReference type="Proteomes" id="UP000294299"/>
    </source>
</evidence>
<sequence>MTNVDDSYSDKIGVDEVTQRTNKLLDEFRENYINNKNRDFVNDAITNMVVCCKTYEKIFEGFIIVSQINKMPQELIEGFVKWSTGQLEDLKERIQEIDKKRDMR</sequence>
<dbReference type="OrthoDB" id="6731at2157"/>
<keyword evidence="2" id="KW-1185">Reference proteome</keyword>
<dbReference type="KEGG" id="nfn:NFRAN_0444"/>
<dbReference type="GeneID" id="39419980"/>
<dbReference type="EMBL" id="LR216287">
    <property type="protein sequence ID" value="VFJ12765.1"/>
    <property type="molecule type" value="Genomic_DNA"/>
</dbReference>
<dbReference type="RefSeq" id="WP_134482818.1">
    <property type="nucleotide sequence ID" value="NZ_LR216287.1"/>
</dbReference>
<gene>
    <name evidence="1" type="ORF">NFRAN_0444</name>
</gene>
<protein>
    <submittedName>
        <fullName evidence="1">Uncharacterized protein</fullName>
    </submittedName>
</protein>
<accession>A0A484I520</accession>